<dbReference type="InterPro" id="IPR036061">
    <property type="entry name" value="CheW-like_dom_sf"/>
</dbReference>
<evidence type="ECO:0000313" key="3">
    <source>
        <dbReference type="Proteomes" id="UP000505210"/>
    </source>
</evidence>
<dbReference type="GO" id="GO:0006935">
    <property type="term" value="P:chemotaxis"/>
    <property type="evidence" value="ECO:0007669"/>
    <property type="project" value="InterPro"/>
</dbReference>
<dbReference type="SUPFAM" id="SSF50341">
    <property type="entry name" value="CheW-like"/>
    <property type="match status" value="1"/>
</dbReference>
<dbReference type="InterPro" id="IPR002545">
    <property type="entry name" value="CheW-lke_dom"/>
</dbReference>
<gene>
    <name evidence="2" type="ORF">HPC62_17100</name>
</gene>
<dbReference type="Pfam" id="PF01584">
    <property type="entry name" value="CheW"/>
    <property type="match status" value="1"/>
</dbReference>
<feature type="domain" description="CheW-like" evidence="1">
    <location>
        <begin position="20"/>
        <end position="184"/>
    </location>
</feature>
<dbReference type="GO" id="GO:0007165">
    <property type="term" value="P:signal transduction"/>
    <property type="evidence" value="ECO:0007669"/>
    <property type="project" value="InterPro"/>
</dbReference>
<accession>A0A6M8BKW3</accession>
<name>A0A6M8BKW3_9CYAN</name>
<evidence type="ECO:0000313" key="2">
    <source>
        <dbReference type="EMBL" id="QKD83683.1"/>
    </source>
</evidence>
<keyword evidence="3" id="KW-1185">Reference proteome</keyword>
<dbReference type="AlphaFoldDB" id="A0A6M8BKW3"/>
<proteinExistence type="predicted"/>
<sequence>MTLLNSLRALRSKPVEITRQLLVFPLRQELFALPLAIVHRVIEIDRLYAQQEGTGTAIALDHDQNIPVLNLQQRIFANTPTSTQCLEPGTQIDPQEVTKYSTLGQTFSHTVTTQYLILVYSLQGDVIGLQIDGPPALKRFTESAFKPLSVLYQQEGGIRCVSGLILPTDDSPPIFLLNLAQVLQPPSALLGAG</sequence>
<dbReference type="RefSeq" id="WP_172357600.1">
    <property type="nucleotide sequence ID" value="NZ_CP053661.1"/>
</dbReference>
<organism evidence="2 3">
    <name type="scientific">Thermoleptolyngbya sichuanensis A183</name>
    <dbReference type="NCBI Taxonomy" id="2737172"/>
    <lineage>
        <taxon>Bacteria</taxon>
        <taxon>Bacillati</taxon>
        <taxon>Cyanobacteriota</taxon>
        <taxon>Cyanophyceae</taxon>
        <taxon>Oculatellales</taxon>
        <taxon>Oculatellaceae</taxon>
        <taxon>Thermoleptolyngbya</taxon>
        <taxon>Thermoleptolyngbya sichuanensis</taxon>
    </lineage>
</organism>
<reference evidence="2 3" key="1">
    <citation type="submission" date="2020-05" db="EMBL/GenBank/DDBJ databases">
        <title>Complete genome sequence of of a novel Thermoleptolyngbya strain isolated from hot springs of Ganzi, Sichuan China.</title>
        <authorList>
            <person name="Tang J."/>
            <person name="Daroch M."/>
            <person name="Li L."/>
            <person name="Waleron K."/>
            <person name="Waleron M."/>
            <person name="Waleron M."/>
        </authorList>
    </citation>
    <scope>NUCLEOTIDE SEQUENCE [LARGE SCALE GENOMIC DNA]</scope>
    <source>
        <strain evidence="2 3">PKUAC-SCTA183</strain>
    </source>
</reference>
<dbReference type="KEGG" id="theu:HPC62_17100"/>
<dbReference type="Proteomes" id="UP000505210">
    <property type="component" value="Chromosome"/>
</dbReference>
<evidence type="ECO:0000259" key="1">
    <source>
        <dbReference type="Pfam" id="PF01584"/>
    </source>
</evidence>
<dbReference type="EMBL" id="CP053661">
    <property type="protein sequence ID" value="QKD83683.1"/>
    <property type="molecule type" value="Genomic_DNA"/>
</dbReference>
<protein>
    <recommendedName>
        <fullName evidence="1">CheW-like domain-containing protein</fullName>
    </recommendedName>
</protein>